<dbReference type="GO" id="GO:0015074">
    <property type="term" value="P:DNA integration"/>
    <property type="evidence" value="ECO:0007669"/>
    <property type="project" value="InterPro"/>
</dbReference>
<organism evidence="2 3">
    <name type="scientific">Trifolium medium</name>
    <dbReference type="NCBI Taxonomy" id="97028"/>
    <lineage>
        <taxon>Eukaryota</taxon>
        <taxon>Viridiplantae</taxon>
        <taxon>Streptophyta</taxon>
        <taxon>Embryophyta</taxon>
        <taxon>Tracheophyta</taxon>
        <taxon>Spermatophyta</taxon>
        <taxon>Magnoliopsida</taxon>
        <taxon>eudicotyledons</taxon>
        <taxon>Gunneridae</taxon>
        <taxon>Pentapetalae</taxon>
        <taxon>rosids</taxon>
        <taxon>fabids</taxon>
        <taxon>Fabales</taxon>
        <taxon>Fabaceae</taxon>
        <taxon>Papilionoideae</taxon>
        <taxon>50 kb inversion clade</taxon>
        <taxon>NPAAA clade</taxon>
        <taxon>Hologalegina</taxon>
        <taxon>IRL clade</taxon>
        <taxon>Trifolieae</taxon>
        <taxon>Trifolium</taxon>
    </lineage>
</organism>
<accession>A0A392R186</accession>
<name>A0A392R186_9FABA</name>
<dbReference type="InterPro" id="IPR012337">
    <property type="entry name" value="RNaseH-like_sf"/>
</dbReference>
<dbReference type="AlphaFoldDB" id="A0A392R186"/>
<dbReference type="GO" id="GO:0003676">
    <property type="term" value="F:nucleic acid binding"/>
    <property type="evidence" value="ECO:0007669"/>
    <property type="project" value="InterPro"/>
</dbReference>
<dbReference type="InterPro" id="IPR001584">
    <property type="entry name" value="Integrase_cat-core"/>
</dbReference>
<dbReference type="PROSITE" id="PS50994">
    <property type="entry name" value="INTEGRASE"/>
    <property type="match status" value="1"/>
</dbReference>
<protein>
    <submittedName>
        <fullName evidence="2">Retrotransposon protein</fullName>
    </submittedName>
</protein>
<sequence>KGNDCIWVIVDQIVRLHAIPSSIVSDRDPRFTSRFWESLQEAVGTKLRMSSAYHPSIDGQLERTIQSLEDSLRSCVLKHGALYGRRCRTPLCWHESGENVVLGPEIVQETTEKSS</sequence>
<dbReference type="PANTHER" id="PTHR34072">
    <property type="entry name" value="ENZYMATIC POLYPROTEIN-RELATED"/>
    <property type="match status" value="1"/>
</dbReference>
<comment type="caution">
    <text evidence="2">The sequence shown here is derived from an EMBL/GenBank/DDBJ whole genome shotgun (WGS) entry which is preliminary data.</text>
</comment>
<keyword evidence="3" id="KW-1185">Reference proteome</keyword>
<dbReference type="PANTHER" id="PTHR34072:SF52">
    <property type="entry name" value="RIBONUCLEASE H"/>
    <property type="match status" value="1"/>
</dbReference>
<feature type="non-terminal residue" evidence="2">
    <location>
        <position position="1"/>
    </location>
</feature>
<evidence type="ECO:0000259" key="1">
    <source>
        <dbReference type="PROSITE" id="PS50994"/>
    </source>
</evidence>
<proteinExistence type="predicted"/>
<dbReference type="Proteomes" id="UP000265520">
    <property type="component" value="Unassembled WGS sequence"/>
</dbReference>
<evidence type="ECO:0000313" key="3">
    <source>
        <dbReference type="Proteomes" id="UP000265520"/>
    </source>
</evidence>
<evidence type="ECO:0000313" key="2">
    <source>
        <dbReference type="EMBL" id="MCI29590.1"/>
    </source>
</evidence>
<dbReference type="Gene3D" id="3.30.420.10">
    <property type="entry name" value="Ribonuclease H-like superfamily/Ribonuclease H"/>
    <property type="match status" value="1"/>
</dbReference>
<reference evidence="2 3" key="1">
    <citation type="journal article" date="2018" name="Front. Plant Sci.">
        <title>Red Clover (Trifolium pratense) and Zigzag Clover (T. medium) - A Picture of Genomic Similarities and Differences.</title>
        <authorList>
            <person name="Dluhosova J."/>
            <person name="Istvanek J."/>
            <person name="Nedelnik J."/>
            <person name="Repkova J."/>
        </authorList>
    </citation>
    <scope>NUCLEOTIDE SEQUENCE [LARGE SCALE GENOMIC DNA]</scope>
    <source>
        <strain evidence="3">cv. 10/8</strain>
        <tissue evidence="2">Leaf</tissue>
    </source>
</reference>
<dbReference type="SUPFAM" id="SSF53098">
    <property type="entry name" value="Ribonuclease H-like"/>
    <property type="match status" value="1"/>
</dbReference>
<dbReference type="EMBL" id="LXQA010173659">
    <property type="protein sequence ID" value="MCI29590.1"/>
    <property type="molecule type" value="Genomic_DNA"/>
</dbReference>
<dbReference type="InterPro" id="IPR036397">
    <property type="entry name" value="RNaseH_sf"/>
</dbReference>
<feature type="domain" description="Integrase catalytic" evidence="1">
    <location>
        <begin position="1"/>
        <end position="74"/>
    </location>
</feature>